<dbReference type="PANTHER" id="PTHR21600">
    <property type="entry name" value="MITOCHONDRIAL RNA PSEUDOURIDINE SYNTHASE"/>
    <property type="match status" value="1"/>
</dbReference>
<evidence type="ECO:0000313" key="13">
    <source>
        <dbReference type="EMBL" id="SVB00597.1"/>
    </source>
</evidence>
<evidence type="ECO:0000259" key="12">
    <source>
        <dbReference type="SMART" id="SM00363"/>
    </source>
</evidence>
<dbReference type="Pfam" id="PF00849">
    <property type="entry name" value="PseudoU_synth_2"/>
    <property type="match status" value="1"/>
</dbReference>
<evidence type="ECO:0000256" key="1">
    <source>
        <dbReference type="ARBA" id="ARBA00000381"/>
    </source>
</evidence>
<sequence>MNNLKEKNKFQIDDASEDMRLDNYLLKTIRDVPKSKIYSIIRKGEVRVNSKRVKPLYKLKIDDLVRIPPYLIKTRALKKKPSIKYKDLNWIEDIIIHEDKSFLVLNKPSGIAVHGGSGVSSGLIELLRAHRDNNKEDLELVHRLDKETSGCLLISRKRSKLRLLHKYFRDGRVEKTYLGLLMGSFKKKSFLVDQPLKINRDNNQRKAVPDKHGKRAITEFNLVEEFNNCALFQIKPITGKTHQIRAHANFIGKPLAGDQRYNPKPDCLENIGLKRLFLHAASISFPLPNDSEKKITIESNLGKELISVIAKLRV</sequence>
<feature type="domain" description="RNA-binding S4" evidence="12">
    <location>
        <begin position="19"/>
        <end position="81"/>
    </location>
</feature>
<dbReference type="SUPFAM" id="SSF55120">
    <property type="entry name" value="Pseudouridine synthase"/>
    <property type="match status" value="1"/>
</dbReference>
<comment type="function">
    <text evidence="2">Responsible for synthesis of pseudouridine from uracil at positions 955, 2504 and 2580 in 23S ribosomal RNA.</text>
</comment>
<dbReference type="PANTHER" id="PTHR21600:SF92">
    <property type="entry name" value="RIBOSOMAL LARGE SUBUNIT PSEUDOURIDINE SYNTHASE C"/>
    <property type="match status" value="1"/>
</dbReference>
<dbReference type="InterPro" id="IPR036986">
    <property type="entry name" value="S4_RNA-bd_sf"/>
</dbReference>
<evidence type="ECO:0000256" key="4">
    <source>
        <dbReference type="ARBA" id="ARBA00012785"/>
    </source>
</evidence>
<dbReference type="GO" id="GO:0160141">
    <property type="term" value="F:23S rRNA pseudouridine(955/2504/2580) synthase activity"/>
    <property type="evidence" value="ECO:0007669"/>
    <property type="project" value="UniProtKB-EC"/>
</dbReference>
<dbReference type="AlphaFoldDB" id="A0A382AHX9"/>
<dbReference type="EMBL" id="UINC01025292">
    <property type="protein sequence ID" value="SVB00597.1"/>
    <property type="molecule type" value="Genomic_DNA"/>
</dbReference>
<dbReference type="InterPro" id="IPR020103">
    <property type="entry name" value="PsdUridine_synth_cat_dom_sf"/>
</dbReference>
<evidence type="ECO:0000256" key="11">
    <source>
        <dbReference type="ARBA" id="ARBA00033053"/>
    </source>
</evidence>
<dbReference type="InterPro" id="IPR006145">
    <property type="entry name" value="PsdUridine_synth_RsuA/RluA"/>
</dbReference>
<comment type="similarity">
    <text evidence="3">Belongs to the pseudouridine synthase RluA family.</text>
</comment>
<evidence type="ECO:0000256" key="2">
    <source>
        <dbReference type="ARBA" id="ARBA00002876"/>
    </source>
</evidence>
<proteinExistence type="inferred from homology"/>
<dbReference type="Pfam" id="PF01479">
    <property type="entry name" value="S4"/>
    <property type="match status" value="1"/>
</dbReference>
<name>A0A382AHX9_9ZZZZ</name>
<dbReference type="InterPro" id="IPR050188">
    <property type="entry name" value="RluA_PseudoU_synthase"/>
</dbReference>
<protein>
    <recommendedName>
        <fullName evidence="5">Ribosomal large subunit pseudouridine synthase C</fullName>
        <ecNumber evidence="4">5.4.99.24</ecNumber>
    </recommendedName>
    <alternativeName>
        <fullName evidence="9">23S rRNA pseudouridine(955/2504/2580) synthase</fullName>
    </alternativeName>
    <alternativeName>
        <fullName evidence="10">rRNA pseudouridylate synthase C</fullName>
    </alternativeName>
    <alternativeName>
        <fullName evidence="11">rRNA-uridine isomerase C</fullName>
    </alternativeName>
</protein>
<reference evidence="13" key="1">
    <citation type="submission" date="2018-05" db="EMBL/GenBank/DDBJ databases">
        <authorList>
            <person name="Lanie J.A."/>
            <person name="Ng W.-L."/>
            <person name="Kazmierczak K.M."/>
            <person name="Andrzejewski T.M."/>
            <person name="Davidsen T.M."/>
            <person name="Wayne K.J."/>
            <person name="Tettelin H."/>
            <person name="Glass J.I."/>
            <person name="Rusch D."/>
            <person name="Podicherti R."/>
            <person name="Tsui H.-C.T."/>
            <person name="Winkler M.E."/>
        </authorList>
    </citation>
    <scope>NUCLEOTIDE SEQUENCE</scope>
</reference>
<keyword evidence="7" id="KW-0694">RNA-binding</keyword>
<comment type="catalytic activity">
    <reaction evidence="1">
        <text>uridine(955/2504/2580) in 23S rRNA = pseudouridine(955/2504/2580) in 23S rRNA</text>
        <dbReference type="Rhea" id="RHEA:42528"/>
        <dbReference type="Rhea" id="RHEA-COMP:10099"/>
        <dbReference type="Rhea" id="RHEA-COMP:10100"/>
        <dbReference type="ChEBI" id="CHEBI:65314"/>
        <dbReference type="ChEBI" id="CHEBI:65315"/>
        <dbReference type="EC" id="5.4.99.24"/>
    </reaction>
</comment>
<dbReference type="SUPFAM" id="SSF55174">
    <property type="entry name" value="Alpha-L RNA-binding motif"/>
    <property type="match status" value="1"/>
</dbReference>
<dbReference type="CDD" id="cd00165">
    <property type="entry name" value="S4"/>
    <property type="match status" value="1"/>
</dbReference>
<keyword evidence="8" id="KW-0413">Isomerase</keyword>
<evidence type="ECO:0000256" key="10">
    <source>
        <dbReference type="ARBA" id="ARBA00031975"/>
    </source>
</evidence>
<dbReference type="PROSITE" id="PS50889">
    <property type="entry name" value="S4"/>
    <property type="match status" value="1"/>
</dbReference>
<dbReference type="Gene3D" id="3.10.290.10">
    <property type="entry name" value="RNA-binding S4 domain"/>
    <property type="match status" value="1"/>
</dbReference>
<dbReference type="EC" id="5.4.99.24" evidence="4"/>
<dbReference type="InterPro" id="IPR006225">
    <property type="entry name" value="PsdUridine_synth_RluC/D"/>
</dbReference>
<dbReference type="SMART" id="SM00363">
    <property type="entry name" value="S4"/>
    <property type="match status" value="1"/>
</dbReference>
<dbReference type="GO" id="GO:0003723">
    <property type="term" value="F:RNA binding"/>
    <property type="evidence" value="ECO:0007669"/>
    <property type="project" value="UniProtKB-KW"/>
</dbReference>
<evidence type="ECO:0000256" key="5">
    <source>
        <dbReference type="ARBA" id="ARBA00017128"/>
    </source>
</evidence>
<evidence type="ECO:0000256" key="9">
    <source>
        <dbReference type="ARBA" id="ARBA00030705"/>
    </source>
</evidence>
<dbReference type="GO" id="GO:0000455">
    <property type="term" value="P:enzyme-directed rRNA pseudouridine synthesis"/>
    <property type="evidence" value="ECO:0007669"/>
    <property type="project" value="TreeGrafter"/>
</dbReference>
<evidence type="ECO:0000256" key="3">
    <source>
        <dbReference type="ARBA" id="ARBA00010876"/>
    </source>
</evidence>
<dbReference type="CDD" id="cd02869">
    <property type="entry name" value="PseudoU_synth_RluA_like"/>
    <property type="match status" value="1"/>
</dbReference>
<dbReference type="InterPro" id="IPR006224">
    <property type="entry name" value="PsdUridine_synth_RluA-like_CS"/>
</dbReference>
<gene>
    <name evidence="13" type="ORF">METZ01_LOCUS153451</name>
</gene>
<organism evidence="13">
    <name type="scientific">marine metagenome</name>
    <dbReference type="NCBI Taxonomy" id="408172"/>
    <lineage>
        <taxon>unclassified sequences</taxon>
        <taxon>metagenomes</taxon>
        <taxon>ecological metagenomes</taxon>
    </lineage>
</organism>
<evidence type="ECO:0000256" key="6">
    <source>
        <dbReference type="ARBA" id="ARBA00022552"/>
    </source>
</evidence>
<dbReference type="PROSITE" id="PS01129">
    <property type="entry name" value="PSI_RLU"/>
    <property type="match status" value="1"/>
</dbReference>
<evidence type="ECO:0000256" key="8">
    <source>
        <dbReference type="ARBA" id="ARBA00023235"/>
    </source>
</evidence>
<keyword evidence="6" id="KW-0698">rRNA processing</keyword>
<dbReference type="InterPro" id="IPR002942">
    <property type="entry name" value="S4_RNA-bd"/>
</dbReference>
<dbReference type="Gene3D" id="3.30.2350.10">
    <property type="entry name" value="Pseudouridine synthase"/>
    <property type="match status" value="1"/>
</dbReference>
<dbReference type="NCBIfam" id="TIGR00005">
    <property type="entry name" value="rluA_subfam"/>
    <property type="match status" value="1"/>
</dbReference>
<evidence type="ECO:0000256" key="7">
    <source>
        <dbReference type="ARBA" id="ARBA00022884"/>
    </source>
</evidence>
<accession>A0A382AHX9</accession>